<evidence type="ECO:0000313" key="5">
    <source>
        <dbReference type="Proteomes" id="UP000477680"/>
    </source>
</evidence>
<proteinExistence type="predicted"/>
<keyword evidence="2" id="KW-1133">Transmembrane helix</keyword>
<dbReference type="SMART" id="SM00331">
    <property type="entry name" value="PP2C_SIG"/>
    <property type="match status" value="1"/>
</dbReference>
<reference evidence="4 5" key="1">
    <citation type="submission" date="2020-02" db="EMBL/GenBank/DDBJ databases">
        <title>Genome sequencing for Kineobactrum sp. M2.</title>
        <authorList>
            <person name="Park S.-J."/>
        </authorList>
    </citation>
    <scope>NUCLEOTIDE SEQUENCE [LARGE SCALE GENOMIC DNA]</scope>
    <source>
        <strain evidence="4 5">M2</strain>
    </source>
</reference>
<dbReference type="PROSITE" id="PS51746">
    <property type="entry name" value="PPM_2"/>
    <property type="match status" value="1"/>
</dbReference>
<dbReference type="Proteomes" id="UP000477680">
    <property type="component" value="Chromosome"/>
</dbReference>
<dbReference type="Gene3D" id="3.60.40.10">
    <property type="entry name" value="PPM-type phosphatase domain"/>
    <property type="match status" value="1"/>
</dbReference>
<organism evidence="4 5">
    <name type="scientific">Kineobactrum salinum</name>
    <dbReference type="NCBI Taxonomy" id="2708301"/>
    <lineage>
        <taxon>Bacteria</taxon>
        <taxon>Pseudomonadati</taxon>
        <taxon>Pseudomonadota</taxon>
        <taxon>Gammaproteobacteria</taxon>
        <taxon>Cellvibrionales</taxon>
        <taxon>Halieaceae</taxon>
        <taxon>Kineobactrum</taxon>
    </lineage>
</organism>
<name>A0A6C0U579_9GAMM</name>
<feature type="domain" description="PPM-type phosphatase" evidence="3">
    <location>
        <begin position="10"/>
        <end position="237"/>
    </location>
</feature>
<dbReference type="InterPro" id="IPR036457">
    <property type="entry name" value="PPM-type-like_dom_sf"/>
</dbReference>
<feature type="region of interest" description="Disordered" evidence="1">
    <location>
        <begin position="276"/>
        <end position="311"/>
    </location>
</feature>
<evidence type="ECO:0000256" key="2">
    <source>
        <dbReference type="SAM" id="Phobius"/>
    </source>
</evidence>
<dbReference type="InterPro" id="IPR015655">
    <property type="entry name" value="PP2C"/>
</dbReference>
<accession>A0A6C0U579</accession>
<evidence type="ECO:0000313" key="4">
    <source>
        <dbReference type="EMBL" id="QIB66137.1"/>
    </source>
</evidence>
<dbReference type="InterPro" id="IPR001932">
    <property type="entry name" value="PPM-type_phosphatase-like_dom"/>
</dbReference>
<keyword evidence="2" id="KW-0472">Membrane</keyword>
<feature type="transmembrane region" description="Helical" evidence="2">
    <location>
        <begin position="334"/>
        <end position="354"/>
    </location>
</feature>
<keyword evidence="2" id="KW-0812">Transmembrane</keyword>
<evidence type="ECO:0000259" key="3">
    <source>
        <dbReference type="PROSITE" id="PS51746"/>
    </source>
</evidence>
<evidence type="ECO:0000256" key="1">
    <source>
        <dbReference type="SAM" id="MobiDB-lite"/>
    </source>
</evidence>
<keyword evidence="5" id="KW-1185">Reference proteome</keyword>
<dbReference type="Pfam" id="PF13672">
    <property type="entry name" value="PP2C_2"/>
    <property type="match status" value="1"/>
</dbReference>
<dbReference type="SUPFAM" id="SSF81606">
    <property type="entry name" value="PP2C-like"/>
    <property type="match status" value="1"/>
</dbReference>
<dbReference type="PANTHER" id="PTHR47992">
    <property type="entry name" value="PROTEIN PHOSPHATASE"/>
    <property type="match status" value="1"/>
</dbReference>
<dbReference type="KEGG" id="kim:G3T16_12675"/>
<gene>
    <name evidence="4" type="ORF">G3T16_12675</name>
</gene>
<dbReference type="AlphaFoldDB" id="A0A6C0U579"/>
<dbReference type="RefSeq" id="WP_163495572.1">
    <property type="nucleotide sequence ID" value="NZ_CP048711.1"/>
</dbReference>
<dbReference type="SMART" id="SM00332">
    <property type="entry name" value="PP2Cc"/>
    <property type="match status" value="1"/>
</dbReference>
<dbReference type="EMBL" id="CP048711">
    <property type="protein sequence ID" value="QIB66137.1"/>
    <property type="molecule type" value="Genomic_DNA"/>
</dbReference>
<sequence length="360" mass="38774">MTRDPDARWRACGETDVGRREHNEDAFLIDHQLGLMVVADGVGGHQAGEVASQITCEVLARDVHESNDLEPAIRSANLEVHDAVAGGRGKQGMATTVVAAQFSGAHYQLAWVGDSRGYLWDGQLKLLTRDHSYVEALLEKGQITFEEARRHPRKNVIVQAIGLQEEDKLRVGTNQGVLLPGQILALCSDGLSDVLDCDRFASVLAQDLPLEERCRILVMAAVEQGGRDNVTLVLVEGLAGGGSDAAADAAALEPDVVWRYDPASGEYHGLPELVQPGLPGSEPPAPARRASIAPKRSRVAPRSPESTQMMSADEMAELRREALELPARRRRRRLLVASMAAAVALLAIAAWFVIGPRSGG</sequence>
<dbReference type="GO" id="GO:0004722">
    <property type="term" value="F:protein serine/threonine phosphatase activity"/>
    <property type="evidence" value="ECO:0007669"/>
    <property type="project" value="InterPro"/>
</dbReference>
<protein>
    <submittedName>
        <fullName evidence="4">Serine/threonine-protein phosphatase</fullName>
    </submittedName>
</protein>
<dbReference type="CDD" id="cd00143">
    <property type="entry name" value="PP2Cc"/>
    <property type="match status" value="1"/>
</dbReference>